<comment type="subcellular location">
    <subcellularLocation>
        <location evidence="5 6">Cytoplasm</location>
    </subcellularLocation>
</comment>
<dbReference type="GO" id="GO:0016282">
    <property type="term" value="C:eukaryotic 43S preinitiation complex"/>
    <property type="evidence" value="ECO:0007669"/>
    <property type="project" value="UniProtKB-UniRule"/>
</dbReference>
<organism evidence="8">
    <name type="scientific">Daphnia pulex</name>
    <name type="common">Water flea</name>
    <dbReference type="NCBI Taxonomy" id="6669"/>
    <lineage>
        <taxon>Eukaryota</taxon>
        <taxon>Metazoa</taxon>
        <taxon>Ecdysozoa</taxon>
        <taxon>Arthropoda</taxon>
        <taxon>Crustacea</taxon>
        <taxon>Branchiopoda</taxon>
        <taxon>Diplostraca</taxon>
        <taxon>Cladocera</taxon>
        <taxon>Anomopoda</taxon>
        <taxon>Daphniidae</taxon>
        <taxon>Daphnia</taxon>
    </lineage>
</organism>
<sequence>MCKRQRRKLNLAAHTETSRSWPLQRNLATVDQSLLKMAEHDLTSKLGNYLDQHLVFPLFEFLAVQGIYKENELLRAKLDLLSKTNMVDFAMDVHKNLYPDQEIPPTLKDKRTVVVEQLKKMQAETEPILAMFMNPEVTRQIQSSRDSRQLLDYLTKNHGLKPEMLDKLYLFAKFQYECGNYSGAAEYLHFHRFLVTPNDKNYLNGLWGKLASEILMQNWDTALEDLNRLKEYIDSNTFNTPLQALQQRTWLIHWSLFIFFNHAKGRDLIVEMLLYQNQYLNAIETMCPHILRYLTTAVIINKQNRRTMLKDLVKVIQQESYAYRDPITEFIEHLYVNFDFDAAQQKLRQCKDVLLNDFFLVAVLDDFIENARLMIFETFCRIHQCISIKMLAEKLNMTAEDAERWIVNLIRNARLDAKIDSQQGHVVMATQTVSPYQQLIEKTKMLSVRSQKLAADIEKKLNVRNADASQWGNNDF</sequence>
<keyword evidence="1 5" id="KW-0963">Cytoplasm</keyword>
<dbReference type="GO" id="GO:0003743">
    <property type="term" value="F:translation initiation factor activity"/>
    <property type="evidence" value="ECO:0007669"/>
    <property type="project" value="UniProtKB-UniRule"/>
</dbReference>
<dbReference type="Pfam" id="PF21357">
    <property type="entry name" value="EIF3E_C"/>
    <property type="match status" value="1"/>
</dbReference>
<dbReference type="SMART" id="SM01186">
    <property type="entry name" value="eIF3_N"/>
    <property type="match status" value="1"/>
</dbReference>
<evidence type="ECO:0000256" key="6">
    <source>
        <dbReference type="PIRNR" id="PIRNR016255"/>
    </source>
</evidence>
<dbReference type="InterPro" id="IPR019010">
    <property type="entry name" value="eIF3e_N"/>
</dbReference>
<evidence type="ECO:0000256" key="5">
    <source>
        <dbReference type="HAMAP-Rule" id="MF_03004"/>
    </source>
</evidence>
<dbReference type="EMBL" id="LR015181">
    <property type="protein sequence ID" value="SVE84800.1"/>
    <property type="molecule type" value="mRNA"/>
</dbReference>
<dbReference type="PANTHER" id="PTHR10317">
    <property type="entry name" value="EUKARYOTIC TRANSLATION INITIATION FACTOR 3 SUBUNIT E"/>
    <property type="match status" value="1"/>
</dbReference>
<keyword evidence="2 5" id="KW-0396">Initiation factor</keyword>
<protein>
    <recommendedName>
        <fullName evidence="5 6">Eukaryotic translation initiation factor 3 subunit E</fullName>
        <shortName evidence="5">eIF3e</shortName>
    </recommendedName>
    <alternativeName>
        <fullName evidence="5">Eukaryotic translation initiation factor 3 subunit 6</fullName>
    </alternativeName>
</protein>
<dbReference type="SUPFAM" id="SSF46785">
    <property type="entry name" value="Winged helix' DNA-binding domain"/>
    <property type="match status" value="1"/>
</dbReference>
<dbReference type="OrthoDB" id="65789at2759"/>
<dbReference type="Pfam" id="PF01399">
    <property type="entry name" value="PCI"/>
    <property type="match status" value="1"/>
</dbReference>
<name>A0A4Y7MVV9_DAPPU</name>
<evidence type="ECO:0000256" key="3">
    <source>
        <dbReference type="ARBA" id="ARBA00022917"/>
    </source>
</evidence>
<dbReference type="InterPro" id="IPR036390">
    <property type="entry name" value="WH_DNA-bd_sf"/>
</dbReference>
<reference evidence="8" key="1">
    <citation type="submission" date="2018-08" db="EMBL/GenBank/DDBJ databases">
        <authorList>
            <person name="Cornetti L."/>
        </authorList>
    </citation>
    <scope>NUCLEOTIDE SEQUENCE</scope>
    <source>
        <strain evidence="8">TCO</strain>
    </source>
</reference>
<dbReference type="PIRSF" id="PIRSF016255">
    <property type="entry name" value="eIF3e_su6"/>
    <property type="match status" value="1"/>
</dbReference>
<dbReference type="AlphaFoldDB" id="A0A4Y7MVV9"/>
<dbReference type="GO" id="GO:0071540">
    <property type="term" value="C:eukaryotic translation initiation factor 3 complex, eIF3e"/>
    <property type="evidence" value="ECO:0007669"/>
    <property type="project" value="UniProtKB-UniRule"/>
</dbReference>
<comment type="function">
    <text evidence="5">Component of the eukaryotic translation initiation factor 3 (eIF-3) complex, which is involved in protein synthesis of a specialized repertoire of mRNAs and, together with other initiation factors, stimulates binding of mRNA and methionyl-tRNAi to the 40S ribosome. The eIF-3 complex specifically targets and initiates translation of a subset of mRNAs involved in cell proliferation.</text>
</comment>
<dbReference type="SMART" id="SM00088">
    <property type="entry name" value="PINT"/>
    <property type="match status" value="1"/>
</dbReference>
<dbReference type="PROSITE" id="PS50250">
    <property type="entry name" value="PCI"/>
    <property type="match status" value="1"/>
</dbReference>
<gene>
    <name evidence="8" type="primary">EOG090X0491</name>
</gene>
<evidence type="ECO:0000256" key="1">
    <source>
        <dbReference type="ARBA" id="ARBA00022490"/>
    </source>
</evidence>
<feature type="domain" description="PCI" evidence="7">
    <location>
        <begin position="258"/>
        <end position="433"/>
    </location>
</feature>
<keyword evidence="3 5" id="KW-0648">Protein biosynthesis</keyword>
<dbReference type="CDD" id="cd21378">
    <property type="entry name" value="eIF3E"/>
    <property type="match status" value="1"/>
</dbReference>
<evidence type="ECO:0000313" key="8">
    <source>
        <dbReference type="EMBL" id="SVE84800.1"/>
    </source>
</evidence>
<dbReference type="GO" id="GO:0033290">
    <property type="term" value="C:eukaryotic 48S preinitiation complex"/>
    <property type="evidence" value="ECO:0007669"/>
    <property type="project" value="UniProtKB-UniRule"/>
</dbReference>
<comment type="subunit">
    <text evidence="4">Component of the eukaryotic translation initiation factor 3 (eIF-3) complex. The eIF-3 complex interacts with pix. Interacts with mxt.</text>
</comment>
<evidence type="ECO:0000256" key="2">
    <source>
        <dbReference type="ARBA" id="ARBA00022540"/>
    </source>
</evidence>
<dbReference type="GO" id="GO:0001732">
    <property type="term" value="P:formation of cytoplasmic translation initiation complex"/>
    <property type="evidence" value="ECO:0007669"/>
    <property type="project" value="UniProtKB-UniRule"/>
</dbReference>
<proteinExistence type="evidence at transcript level"/>
<dbReference type="Pfam" id="PF09440">
    <property type="entry name" value="eIF3_N"/>
    <property type="match status" value="1"/>
</dbReference>
<comment type="similarity">
    <text evidence="5 6">Belongs to the eIF-3 subunit E family.</text>
</comment>
<evidence type="ECO:0000256" key="4">
    <source>
        <dbReference type="ARBA" id="ARBA00047068"/>
    </source>
</evidence>
<accession>A0A4Y7MVV9</accession>
<dbReference type="Gene3D" id="1.25.40.570">
    <property type="match status" value="1"/>
</dbReference>
<dbReference type="InterPro" id="IPR016650">
    <property type="entry name" value="eIF3e"/>
</dbReference>
<evidence type="ECO:0000259" key="7">
    <source>
        <dbReference type="PROSITE" id="PS50250"/>
    </source>
</evidence>
<dbReference type="InterPro" id="IPR000717">
    <property type="entry name" value="PCI_dom"/>
</dbReference>
<dbReference type="HAMAP" id="MF_03004">
    <property type="entry name" value="eIF3e"/>
    <property type="match status" value="1"/>
</dbReference>